<proteinExistence type="predicted"/>
<sequence>MNLQIILCLLLINVNTTEAGDNHDAVKPDSFEELLEALVSFTNYALSFTDKIYYITDKQFKKIFTGKKILQLFDFLRNFECNTEDSRELKNNLNKTISRIMSLVSSDSEKQETDIKTVDDVKDSENSTKNIKSSELLPGSVVSIRDLHNLSQEVLNGAFENIPKDLYIEDSFVDYLLNNYKQVNINQYNNISKFLHLLEEKKEIYYNEQFRKLLNNNYVEAKLDAAFFIKIIPYLLKLFIEEKSKYKESFKELWNSLF</sequence>
<dbReference type="VEuPathDB" id="MicrosporidiaDB:NCER_100691"/>
<evidence type="ECO:0000256" key="1">
    <source>
        <dbReference type="SAM" id="SignalP"/>
    </source>
</evidence>
<name>A0A0F9WR25_9MICR</name>
<feature type="signal peptide" evidence="1">
    <location>
        <begin position="1"/>
        <end position="19"/>
    </location>
</feature>
<reference evidence="2 3" key="1">
    <citation type="journal article" date="2015" name="Environ. Microbiol.">
        <title>Genome analyses suggest the presence of polyploidy and recent human-driven expansions in eight global populations of the honeybee pathogen Nosema ceranae.</title>
        <authorList>
            <person name="Pelin A."/>
            <person name="Selman M."/>
            <person name="Aris-Brosou S."/>
            <person name="Farinelli L."/>
            <person name="Corradi N."/>
        </authorList>
    </citation>
    <scope>NUCLEOTIDE SEQUENCE [LARGE SCALE GENOMIC DNA]</scope>
    <source>
        <strain evidence="2 3">PA08 1199</strain>
    </source>
</reference>
<dbReference type="RefSeq" id="XP_024331090.1">
    <property type="nucleotide sequence ID" value="XM_024474695.1"/>
</dbReference>
<dbReference type="EMBL" id="JPQZ01000023">
    <property type="protein sequence ID" value="KKO75348.1"/>
    <property type="molecule type" value="Genomic_DNA"/>
</dbReference>
<dbReference type="VEuPathDB" id="MicrosporidiaDB:AAJ76_230003208"/>
<comment type="caution">
    <text evidence="2">The sequence shown here is derived from an EMBL/GenBank/DDBJ whole genome shotgun (WGS) entry which is preliminary data.</text>
</comment>
<evidence type="ECO:0008006" key="4">
    <source>
        <dbReference type="Google" id="ProtNLM"/>
    </source>
</evidence>
<evidence type="ECO:0000313" key="2">
    <source>
        <dbReference type="EMBL" id="KKO75348.1"/>
    </source>
</evidence>
<dbReference type="VEuPathDB" id="MicrosporidiaDB:G9O61_00g017610"/>
<gene>
    <name evidence="2" type="ORF">AAJ76_230003208</name>
</gene>
<organism evidence="2 3">
    <name type="scientific">Vairimorpha ceranae</name>
    <dbReference type="NCBI Taxonomy" id="40302"/>
    <lineage>
        <taxon>Eukaryota</taxon>
        <taxon>Fungi</taxon>
        <taxon>Fungi incertae sedis</taxon>
        <taxon>Microsporidia</taxon>
        <taxon>Nosematidae</taxon>
        <taxon>Vairimorpha</taxon>
    </lineage>
</organism>
<keyword evidence="3" id="KW-1185">Reference proteome</keyword>
<dbReference type="Proteomes" id="UP000034350">
    <property type="component" value="Unassembled WGS sequence"/>
</dbReference>
<dbReference type="GeneID" id="36319622"/>
<feature type="chain" id="PRO_5002529627" description="Merozoite surface protein C-terminal domain-containing protein" evidence="1">
    <location>
        <begin position="20"/>
        <end position="258"/>
    </location>
</feature>
<dbReference type="AlphaFoldDB" id="A0A0F9WR25"/>
<accession>A0A0F9WR25</accession>
<evidence type="ECO:0000313" key="3">
    <source>
        <dbReference type="Proteomes" id="UP000034350"/>
    </source>
</evidence>
<keyword evidence="1" id="KW-0732">Signal</keyword>
<protein>
    <recommendedName>
        <fullName evidence="4">Merozoite surface protein C-terminal domain-containing protein</fullName>
    </recommendedName>
</protein>